<proteinExistence type="inferred from homology"/>
<dbReference type="SUPFAM" id="SSF53335">
    <property type="entry name" value="S-adenosyl-L-methionine-dependent methyltransferases"/>
    <property type="match status" value="1"/>
</dbReference>
<dbReference type="Proteomes" id="UP000029443">
    <property type="component" value="Unassembled WGS sequence"/>
</dbReference>
<gene>
    <name evidence="13" type="primary">ftsL</name>
    <name evidence="14" type="synonym">rsmH</name>
    <name evidence="15" type="ORF">T9A_02030</name>
</gene>
<dbReference type="HAMAP" id="MF_01007">
    <property type="entry name" value="16SrRNA_methyltr_H"/>
    <property type="match status" value="1"/>
</dbReference>
<keyword evidence="5 14" id="KW-0489">Methyltransferase</keyword>
<feature type="binding site" evidence="14">
    <location>
        <position position="104"/>
    </location>
    <ligand>
        <name>S-adenosyl-L-methionine</name>
        <dbReference type="ChEBI" id="CHEBI:59789"/>
    </ligand>
</feature>
<dbReference type="PANTHER" id="PTHR11265">
    <property type="entry name" value="S-ADENOSYL-METHYLTRANSFERASE MRAW"/>
    <property type="match status" value="1"/>
</dbReference>
<keyword evidence="11 13" id="KW-0472">Membrane</keyword>
<keyword evidence="3 13" id="KW-1003">Cell membrane</keyword>
<evidence type="ECO:0000256" key="4">
    <source>
        <dbReference type="ARBA" id="ARBA00022552"/>
    </source>
</evidence>
<evidence type="ECO:0000256" key="12">
    <source>
        <dbReference type="ARBA" id="ARBA00023306"/>
    </source>
</evidence>
<reference evidence="15 16" key="1">
    <citation type="submission" date="2012-09" db="EMBL/GenBank/DDBJ databases">
        <title>Genome Sequence of alkane-degrading Bacterium Alcanivorax jadensis T9.</title>
        <authorList>
            <person name="Lai Q."/>
            <person name="Shao Z."/>
        </authorList>
    </citation>
    <scope>NUCLEOTIDE SEQUENCE [LARGE SCALE GENOMIC DNA]</scope>
    <source>
        <strain evidence="15 16">T9</strain>
    </source>
</reference>
<evidence type="ECO:0000256" key="7">
    <source>
        <dbReference type="ARBA" id="ARBA00022679"/>
    </source>
</evidence>
<accession>A0ABR4WBY7</accession>
<evidence type="ECO:0000256" key="2">
    <source>
        <dbReference type="ARBA" id="ARBA00010396"/>
    </source>
</evidence>
<evidence type="ECO:0000256" key="10">
    <source>
        <dbReference type="ARBA" id="ARBA00022989"/>
    </source>
</evidence>
<feature type="binding site" evidence="14">
    <location>
        <position position="111"/>
    </location>
    <ligand>
        <name>S-adenosyl-L-methionine</name>
        <dbReference type="ChEBI" id="CHEBI:59789"/>
    </ligand>
</feature>
<comment type="similarity">
    <text evidence="13">Belongs to the FtsL family.</text>
</comment>
<dbReference type="InterPro" id="IPR023397">
    <property type="entry name" value="SAM-dep_MeTrfase_MraW_recog"/>
</dbReference>
<dbReference type="Pfam" id="PF04999">
    <property type="entry name" value="FtsL"/>
    <property type="match status" value="1"/>
</dbReference>
<evidence type="ECO:0000256" key="1">
    <source>
        <dbReference type="ARBA" id="ARBA00004401"/>
    </source>
</evidence>
<comment type="similarity">
    <text evidence="2 14">Belongs to the methyltransferase superfamily. RsmH family.</text>
</comment>
<dbReference type="Gene3D" id="1.10.150.170">
    <property type="entry name" value="Putative methyltransferase TM0872, insert domain"/>
    <property type="match status" value="1"/>
</dbReference>
<dbReference type="EMBL" id="ARXU01000007">
    <property type="protein sequence ID" value="KGD60832.1"/>
    <property type="molecule type" value="Genomic_DNA"/>
</dbReference>
<dbReference type="NCBIfam" id="TIGR00006">
    <property type="entry name" value="16S rRNA (cytosine(1402)-N(4))-methyltransferase RsmH"/>
    <property type="match status" value="1"/>
</dbReference>
<organism evidence="15 16">
    <name type="scientific">Alcanivorax jadensis T9</name>
    <dbReference type="NCBI Taxonomy" id="1177181"/>
    <lineage>
        <taxon>Bacteria</taxon>
        <taxon>Pseudomonadati</taxon>
        <taxon>Pseudomonadota</taxon>
        <taxon>Gammaproteobacteria</taxon>
        <taxon>Oceanospirillales</taxon>
        <taxon>Alcanivoracaceae</taxon>
        <taxon>Alcanivorax</taxon>
    </lineage>
</organism>
<dbReference type="Pfam" id="PF01795">
    <property type="entry name" value="Methyltransf_5"/>
    <property type="match status" value="1"/>
</dbReference>
<keyword evidence="8 14" id="KW-0949">S-adenosyl-L-methionine</keyword>
<dbReference type="PANTHER" id="PTHR11265:SF0">
    <property type="entry name" value="12S RRNA N4-METHYLCYTIDINE METHYLTRANSFERASE"/>
    <property type="match status" value="1"/>
</dbReference>
<dbReference type="GO" id="GO:0032259">
    <property type="term" value="P:methylation"/>
    <property type="evidence" value="ECO:0007669"/>
    <property type="project" value="UniProtKB-KW"/>
</dbReference>
<keyword evidence="13" id="KW-0997">Cell inner membrane</keyword>
<comment type="catalytic activity">
    <reaction evidence="14">
        <text>cytidine(1402) in 16S rRNA + S-adenosyl-L-methionine = N(4)-methylcytidine(1402) in 16S rRNA + S-adenosyl-L-homocysteine + H(+)</text>
        <dbReference type="Rhea" id="RHEA:42928"/>
        <dbReference type="Rhea" id="RHEA-COMP:10286"/>
        <dbReference type="Rhea" id="RHEA-COMP:10287"/>
        <dbReference type="ChEBI" id="CHEBI:15378"/>
        <dbReference type="ChEBI" id="CHEBI:57856"/>
        <dbReference type="ChEBI" id="CHEBI:59789"/>
        <dbReference type="ChEBI" id="CHEBI:74506"/>
        <dbReference type="ChEBI" id="CHEBI:82748"/>
        <dbReference type="EC" id="2.1.1.199"/>
    </reaction>
</comment>
<dbReference type="SUPFAM" id="SSF81799">
    <property type="entry name" value="Putative methyltransferase TM0872, insert domain"/>
    <property type="match status" value="1"/>
</dbReference>
<evidence type="ECO:0000256" key="11">
    <source>
        <dbReference type="ARBA" id="ARBA00023136"/>
    </source>
</evidence>
<keyword evidence="10 13" id="KW-1133">Transmembrane helix</keyword>
<evidence type="ECO:0000256" key="6">
    <source>
        <dbReference type="ARBA" id="ARBA00022618"/>
    </source>
</evidence>
<dbReference type="NCBIfam" id="TIGR02209">
    <property type="entry name" value="ftsL_broad"/>
    <property type="match status" value="1"/>
</dbReference>
<dbReference type="InterPro" id="IPR002903">
    <property type="entry name" value="RsmH"/>
</dbReference>
<dbReference type="HAMAP" id="MF_00910">
    <property type="entry name" value="FtsL"/>
    <property type="match status" value="1"/>
</dbReference>
<keyword evidence="12 13" id="KW-0131">Cell cycle</keyword>
<evidence type="ECO:0000256" key="5">
    <source>
        <dbReference type="ARBA" id="ARBA00022603"/>
    </source>
</evidence>
<name>A0ABR4WBY7_9GAMM</name>
<feature type="binding site" evidence="14">
    <location>
        <position position="84"/>
    </location>
    <ligand>
        <name>S-adenosyl-L-methionine</name>
        <dbReference type="ChEBI" id="CHEBI:59789"/>
    </ligand>
</feature>
<dbReference type="GO" id="GO:0008168">
    <property type="term" value="F:methyltransferase activity"/>
    <property type="evidence" value="ECO:0007669"/>
    <property type="project" value="UniProtKB-KW"/>
</dbReference>
<evidence type="ECO:0000256" key="9">
    <source>
        <dbReference type="ARBA" id="ARBA00022692"/>
    </source>
</evidence>
<feature type="binding site" evidence="14">
    <location>
        <position position="58"/>
    </location>
    <ligand>
        <name>S-adenosyl-L-methionine</name>
        <dbReference type="ChEBI" id="CHEBI:59789"/>
    </ligand>
</feature>
<keyword evidence="6 13" id="KW-0132">Cell division</keyword>
<keyword evidence="4 14" id="KW-0698">rRNA processing</keyword>
<dbReference type="InterPro" id="IPR029063">
    <property type="entry name" value="SAM-dependent_MTases_sf"/>
</dbReference>
<protein>
    <recommendedName>
        <fullName evidence="13 14">Multifunctional fusion protein</fullName>
    </recommendedName>
    <domain>
        <recommendedName>
            <fullName evidence="14">Ribosomal RNA small subunit methyltransferase H</fullName>
            <ecNumber evidence="14">2.1.1.199</ecNumber>
        </recommendedName>
        <alternativeName>
            <fullName evidence="14">16S rRNA m(4)C1402 methyltransferase</fullName>
        </alternativeName>
        <alternativeName>
            <fullName evidence="14">rRNA (cytosine-N(4)-)-methyltransferase RsmH</fullName>
        </alternativeName>
    </domain>
    <domain>
        <recommendedName>
            <fullName evidence="13">Cell division protein FtsL</fullName>
        </recommendedName>
    </domain>
</protein>
<evidence type="ECO:0000256" key="3">
    <source>
        <dbReference type="ARBA" id="ARBA00022475"/>
    </source>
</evidence>
<keyword evidence="14" id="KW-0963">Cytoplasm</keyword>
<keyword evidence="7 14" id="KW-0808">Transferase</keyword>
<comment type="subcellular location">
    <subcellularLocation>
        <location evidence="13">Cell inner membrane</location>
        <topology evidence="13">Single-pass type II membrane protein</topology>
    </subcellularLocation>
    <subcellularLocation>
        <location evidence="1">Cell membrane</location>
        <topology evidence="1">Single-pass type II membrane protein</topology>
    </subcellularLocation>
    <subcellularLocation>
        <location evidence="14">Cytoplasm</location>
    </subcellularLocation>
    <text evidence="13">Localizes to the division septum where it forms a ring structure.</text>
</comment>
<sequence length="400" mass="44457">MTDKGAQYEHQPVMLEEVLDMWFSRGDGFYVDGTFGRGGHSRALLEKLDAQGRLAGIDRDPQAVAAGEQLASEDGRFQIVASRFDCLPDVVDQVGRPIDGLLLDLGVSSPQLDDAGRGFSFLRDGPLDMRMDPTQGESVAQWLARADEQDIANVLYRYGDERKSRRIARRICEERKEQPITRTLQLADLIESAIGRGEPGKHPATRSFQALRIHINGELDALTQVLEQSLETLAIGASRHYQLPFSGRPDREAVYSRSLRPGSQGARWFAVGRRNAPAAGADWQGYSCQQGRAESECSLAQCGVAGSGEGGLMSVPWLIRTLVMLVVISALAVSYSVHEARRLTDESQKLKQQQTRLESQWSQLLLEHSTWGSYARVERLAREKLGMKLPKTDERVLIRP</sequence>
<evidence type="ECO:0000313" key="15">
    <source>
        <dbReference type="EMBL" id="KGD60832.1"/>
    </source>
</evidence>
<comment type="subunit">
    <text evidence="13">Part of a complex composed of FtsB, FtsL and FtsQ.</text>
</comment>
<evidence type="ECO:0000256" key="8">
    <source>
        <dbReference type="ARBA" id="ARBA00022691"/>
    </source>
</evidence>
<comment type="function">
    <text evidence="14">Specifically methylates the N4 position of cytidine in position 1402 (C1402) of 16S rRNA.</text>
</comment>
<evidence type="ECO:0000313" key="16">
    <source>
        <dbReference type="Proteomes" id="UP000029443"/>
    </source>
</evidence>
<comment type="caution">
    <text evidence="15">The sequence shown here is derived from an EMBL/GenBank/DDBJ whole genome shotgun (WGS) entry which is preliminary data.</text>
</comment>
<evidence type="ECO:0000256" key="13">
    <source>
        <dbReference type="HAMAP-Rule" id="MF_00910"/>
    </source>
</evidence>
<evidence type="ECO:0000256" key="14">
    <source>
        <dbReference type="HAMAP-Rule" id="MF_01007"/>
    </source>
</evidence>
<keyword evidence="16" id="KW-1185">Reference proteome</keyword>
<dbReference type="Gene3D" id="3.40.50.150">
    <property type="entry name" value="Vaccinia Virus protein VP39"/>
    <property type="match status" value="1"/>
</dbReference>
<comment type="function">
    <text evidence="13">Essential cell division protein. May link together the upstream cell division proteins, which are predominantly cytoplasmic, with the downstream cell division proteins, which are predominantly periplasmic.</text>
</comment>
<feature type="binding site" evidence="14">
    <location>
        <begin position="38"/>
        <end position="40"/>
    </location>
    <ligand>
        <name>S-adenosyl-L-methionine</name>
        <dbReference type="ChEBI" id="CHEBI:59789"/>
    </ligand>
</feature>
<dbReference type="InterPro" id="IPR011922">
    <property type="entry name" value="Cell_div_FtsL"/>
</dbReference>
<dbReference type="EC" id="2.1.1.199" evidence="14"/>
<keyword evidence="9 13" id="KW-0812">Transmembrane</keyword>